<keyword evidence="1" id="KW-0472">Membrane</keyword>
<accession>A0A1A7BHV9</accession>
<evidence type="ECO:0000313" key="3">
    <source>
        <dbReference type="Proteomes" id="UP000092484"/>
    </source>
</evidence>
<name>A0A1A7BHV9_9SPHN</name>
<feature type="transmembrane region" description="Helical" evidence="1">
    <location>
        <begin position="94"/>
        <end position="114"/>
    </location>
</feature>
<proteinExistence type="predicted"/>
<dbReference type="Proteomes" id="UP000092484">
    <property type="component" value="Unassembled WGS sequence"/>
</dbReference>
<organism evidence="2 3">
    <name type="scientific">Erythrobacter dokdonensis DSW-74</name>
    <dbReference type="NCBI Taxonomy" id="1300349"/>
    <lineage>
        <taxon>Bacteria</taxon>
        <taxon>Pseudomonadati</taxon>
        <taxon>Pseudomonadota</taxon>
        <taxon>Alphaproteobacteria</taxon>
        <taxon>Sphingomonadales</taxon>
        <taxon>Erythrobacteraceae</taxon>
        <taxon>Erythrobacter/Porphyrobacter group</taxon>
        <taxon>Erythrobacter</taxon>
    </lineage>
</organism>
<gene>
    <name evidence="2" type="ORF">I603_2003</name>
</gene>
<dbReference type="STRING" id="1300349.I603_2003"/>
<dbReference type="AlphaFoldDB" id="A0A1A7BHV9"/>
<protein>
    <submittedName>
        <fullName evidence="2">Uncharacterized protein</fullName>
    </submittedName>
</protein>
<reference evidence="2 3" key="1">
    <citation type="submission" date="2016-06" db="EMBL/GenBank/DDBJ databases">
        <title>Genome sequence of Porphyrobacter dokdonensis DSW-74.</title>
        <authorList>
            <person name="Kim J.F."/>
            <person name="Song J.Y."/>
        </authorList>
    </citation>
    <scope>NUCLEOTIDE SEQUENCE [LARGE SCALE GENOMIC DNA]</scope>
    <source>
        <strain evidence="2 3">DSW-74</strain>
    </source>
</reference>
<comment type="caution">
    <text evidence="2">The sequence shown here is derived from an EMBL/GenBank/DDBJ whole genome shotgun (WGS) entry which is preliminary data.</text>
</comment>
<dbReference type="RefSeq" id="WP_232305346.1">
    <property type="nucleotide sequence ID" value="NZ_LZYB01000004.1"/>
</dbReference>
<keyword evidence="1" id="KW-0812">Transmembrane</keyword>
<feature type="transmembrane region" description="Helical" evidence="1">
    <location>
        <begin position="67"/>
        <end position="88"/>
    </location>
</feature>
<evidence type="ECO:0000313" key="2">
    <source>
        <dbReference type="EMBL" id="OBV10790.1"/>
    </source>
</evidence>
<keyword evidence="3" id="KW-1185">Reference proteome</keyword>
<keyword evidence="1" id="KW-1133">Transmembrane helix</keyword>
<sequence length="118" mass="13075">MDGVQDGRFSPADKWRFPSDRRIAIVAVMGLATFVIFLAGVANFALNRAVFESGHPLLVRLPRSSRLLGTRVALLTEFAVLFFALLLSVEGWPAFAWAYLAYTSFNAVAAWLILSRKV</sequence>
<evidence type="ECO:0000256" key="1">
    <source>
        <dbReference type="SAM" id="Phobius"/>
    </source>
</evidence>
<dbReference type="EMBL" id="LZYB01000004">
    <property type="protein sequence ID" value="OBV10790.1"/>
    <property type="molecule type" value="Genomic_DNA"/>
</dbReference>
<feature type="transmembrane region" description="Helical" evidence="1">
    <location>
        <begin position="23"/>
        <end position="46"/>
    </location>
</feature>